<dbReference type="OrthoDB" id="10360945at2759"/>
<feature type="compositionally biased region" description="Basic and acidic residues" evidence="1">
    <location>
        <begin position="117"/>
        <end position="144"/>
    </location>
</feature>
<keyword evidence="2" id="KW-0812">Transmembrane</keyword>
<keyword evidence="2" id="KW-1133">Transmembrane helix</keyword>
<gene>
    <name evidence="3" type="ORF">MCOR_16680</name>
</gene>
<name>A0A6J8B9W6_MYTCO</name>
<keyword evidence="2" id="KW-0472">Membrane</keyword>
<reference evidence="3 4" key="1">
    <citation type="submission" date="2020-06" db="EMBL/GenBank/DDBJ databases">
        <authorList>
            <person name="Li R."/>
            <person name="Bekaert M."/>
        </authorList>
    </citation>
    <scope>NUCLEOTIDE SEQUENCE [LARGE SCALE GENOMIC DNA]</scope>
    <source>
        <strain evidence="4">wild</strain>
    </source>
</reference>
<dbReference type="AlphaFoldDB" id="A0A6J8B9W6"/>
<protein>
    <submittedName>
        <fullName evidence="3">Uncharacterized protein</fullName>
    </submittedName>
</protein>
<keyword evidence="4" id="KW-1185">Reference proteome</keyword>
<evidence type="ECO:0000313" key="4">
    <source>
        <dbReference type="Proteomes" id="UP000507470"/>
    </source>
</evidence>
<evidence type="ECO:0000256" key="1">
    <source>
        <dbReference type="SAM" id="MobiDB-lite"/>
    </source>
</evidence>
<feature type="transmembrane region" description="Helical" evidence="2">
    <location>
        <begin position="72"/>
        <end position="93"/>
    </location>
</feature>
<organism evidence="3 4">
    <name type="scientific">Mytilus coruscus</name>
    <name type="common">Sea mussel</name>
    <dbReference type="NCBI Taxonomy" id="42192"/>
    <lineage>
        <taxon>Eukaryota</taxon>
        <taxon>Metazoa</taxon>
        <taxon>Spiralia</taxon>
        <taxon>Lophotrochozoa</taxon>
        <taxon>Mollusca</taxon>
        <taxon>Bivalvia</taxon>
        <taxon>Autobranchia</taxon>
        <taxon>Pteriomorphia</taxon>
        <taxon>Mytilida</taxon>
        <taxon>Mytiloidea</taxon>
        <taxon>Mytilidae</taxon>
        <taxon>Mytilinae</taxon>
        <taxon>Mytilus</taxon>
    </lineage>
</organism>
<feature type="compositionally biased region" description="Basic and acidic residues" evidence="1">
    <location>
        <begin position="175"/>
        <end position="217"/>
    </location>
</feature>
<evidence type="ECO:0000256" key="2">
    <source>
        <dbReference type="SAM" id="Phobius"/>
    </source>
</evidence>
<sequence>MIESSFVLTYWNKLGYNRGRKIPVQCCISQTDVFPYSTMTDFNCTTSMLDGYYHSQSCDVAVKNSLEVYSTIFIVFMAITILAEICCIVTTVLNARRFKQDATLLIRSIKVSGEDDEIRKDDKTQKEKDNTKKERKHGEKEAKGSSRNKRQRSVGTVDLHHRENTIVQENTGENIELHMMKSMEIENTVNEKPDKPTNKRRQEEDEFNEKDLTMPDN</sequence>
<proteinExistence type="predicted"/>
<accession>A0A6J8B9W6</accession>
<dbReference type="EMBL" id="CACVKT020002933">
    <property type="protein sequence ID" value="CAC5380732.1"/>
    <property type="molecule type" value="Genomic_DNA"/>
</dbReference>
<evidence type="ECO:0000313" key="3">
    <source>
        <dbReference type="EMBL" id="CAC5380732.1"/>
    </source>
</evidence>
<feature type="region of interest" description="Disordered" evidence="1">
    <location>
        <begin position="116"/>
        <end position="217"/>
    </location>
</feature>
<dbReference type="Proteomes" id="UP000507470">
    <property type="component" value="Unassembled WGS sequence"/>
</dbReference>